<feature type="repeat" description="ANK" evidence="3">
    <location>
        <begin position="267"/>
        <end position="299"/>
    </location>
</feature>
<dbReference type="PROSITE" id="PS50088">
    <property type="entry name" value="ANK_REPEAT"/>
    <property type="match status" value="3"/>
</dbReference>
<dbReference type="SMART" id="SM00248">
    <property type="entry name" value="ANK"/>
    <property type="match status" value="4"/>
</dbReference>
<proteinExistence type="predicted"/>
<dbReference type="SUPFAM" id="SSF48403">
    <property type="entry name" value="Ankyrin repeat"/>
    <property type="match status" value="1"/>
</dbReference>
<reference evidence="5 6" key="1">
    <citation type="submission" date="2019-10" db="EMBL/GenBank/DDBJ databases">
        <authorList>
            <person name="Palmer J.M."/>
        </authorList>
    </citation>
    <scope>NUCLEOTIDE SEQUENCE [LARGE SCALE GENOMIC DNA]</scope>
    <source>
        <strain evidence="5 6">TWF718</strain>
    </source>
</reference>
<evidence type="ECO:0000256" key="4">
    <source>
        <dbReference type="SAM" id="MobiDB-lite"/>
    </source>
</evidence>
<evidence type="ECO:0000256" key="1">
    <source>
        <dbReference type="ARBA" id="ARBA00022737"/>
    </source>
</evidence>
<feature type="region of interest" description="Disordered" evidence="4">
    <location>
        <begin position="1"/>
        <end position="62"/>
    </location>
</feature>
<organism evidence="5 6">
    <name type="scientific">Orbilia javanica</name>
    <dbReference type="NCBI Taxonomy" id="47235"/>
    <lineage>
        <taxon>Eukaryota</taxon>
        <taxon>Fungi</taxon>
        <taxon>Dikarya</taxon>
        <taxon>Ascomycota</taxon>
        <taxon>Pezizomycotina</taxon>
        <taxon>Orbiliomycetes</taxon>
        <taxon>Orbiliales</taxon>
        <taxon>Orbiliaceae</taxon>
        <taxon>Orbilia</taxon>
    </lineage>
</organism>
<feature type="repeat" description="ANK" evidence="3">
    <location>
        <begin position="234"/>
        <end position="266"/>
    </location>
</feature>
<dbReference type="InterPro" id="IPR036770">
    <property type="entry name" value="Ankyrin_rpt-contain_sf"/>
</dbReference>
<feature type="compositionally biased region" description="Polar residues" evidence="4">
    <location>
        <begin position="38"/>
        <end position="47"/>
    </location>
</feature>
<dbReference type="InterPro" id="IPR002110">
    <property type="entry name" value="Ankyrin_rpt"/>
</dbReference>
<feature type="repeat" description="ANK" evidence="3">
    <location>
        <begin position="200"/>
        <end position="228"/>
    </location>
</feature>
<dbReference type="Pfam" id="PF12796">
    <property type="entry name" value="Ank_2"/>
    <property type="match status" value="1"/>
</dbReference>
<gene>
    <name evidence="5" type="ORF">TWF718_010423</name>
</gene>
<keyword evidence="1" id="KW-0677">Repeat</keyword>
<evidence type="ECO:0000256" key="3">
    <source>
        <dbReference type="PROSITE-ProRule" id="PRU00023"/>
    </source>
</evidence>
<feature type="compositionally biased region" description="Pro residues" evidence="4">
    <location>
        <begin position="100"/>
        <end position="112"/>
    </location>
</feature>
<name>A0AAN8MI15_9PEZI</name>
<evidence type="ECO:0000256" key="2">
    <source>
        <dbReference type="ARBA" id="ARBA00023043"/>
    </source>
</evidence>
<comment type="caution">
    <text evidence="5">The sequence shown here is derived from an EMBL/GenBank/DDBJ whole genome shotgun (WGS) entry which is preliminary data.</text>
</comment>
<protein>
    <submittedName>
        <fullName evidence="5">Uncharacterized protein</fullName>
    </submittedName>
</protein>
<dbReference type="Gene3D" id="1.25.40.20">
    <property type="entry name" value="Ankyrin repeat-containing domain"/>
    <property type="match status" value="3"/>
</dbReference>
<keyword evidence="6" id="KW-1185">Reference proteome</keyword>
<evidence type="ECO:0000313" key="6">
    <source>
        <dbReference type="Proteomes" id="UP001313282"/>
    </source>
</evidence>
<dbReference type="PROSITE" id="PS50297">
    <property type="entry name" value="ANK_REP_REGION"/>
    <property type="match status" value="3"/>
</dbReference>
<accession>A0AAN8MI15</accession>
<dbReference type="PANTHER" id="PTHR24198:SF165">
    <property type="entry name" value="ANKYRIN REPEAT-CONTAINING PROTEIN-RELATED"/>
    <property type="match status" value="1"/>
</dbReference>
<dbReference type="EMBL" id="JAVHNR010000008">
    <property type="protein sequence ID" value="KAK6334982.1"/>
    <property type="molecule type" value="Genomic_DNA"/>
</dbReference>
<dbReference type="AlphaFoldDB" id="A0AAN8MI15"/>
<dbReference type="Proteomes" id="UP001313282">
    <property type="component" value="Unassembled WGS sequence"/>
</dbReference>
<evidence type="ECO:0000313" key="5">
    <source>
        <dbReference type="EMBL" id="KAK6334982.1"/>
    </source>
</evidence>
<dbReference type="PANTHER" id="PTHR24198">
    <property type="entry name" value="ANKYRIN REPEAT AND PROTEIN KINASE DOMAIN-CONTAINING PROTEIN"/>
    <property type="match status" value="1"/>
</dbReference>
<keyword evidence="2 3" id="KW-0040">ANK repeat</keyword>
<sequence length="399" mass="43087">MAERNTPYTHPFSVESQRVEGKPIRGYDNSARGAPVNPSETSITTYGGRSDRVENSAPTVPGLENLTIDPRLCGPEHIDAADFYRFNSRQTPGRYEVTSPPRPQQAPPPPPPPPSVCKICLVTSCVMNGGSREAQRLRSTIAAMKAARSKAQMLVIGLDYMNSYTEAYDNVWRLDTPSFDDGIKENLSVPDGKLLAETSKGLSPISVFTTLGKSELVAVLIHEGADVNHSVGGRGPPLLHAATWLGNEDTLEILLSAGADPNSMNERGLTALHVAVASGNIKAVKILIGAGADPDLTCKRPGAVHSFPIFSNLRDSQIAAYLKIIDFLVESGASTDPDDKTKWTPLQYVCICGSVKVARRLIEIGVPKAPLVALRQLVTKEWTDSGYYKAWAGRLAEKI</sequence>
<feature type="region of interest" description="Disordered" evidence="4">
    <location>
        <begin position="91"/>
        <end position="112"/>
    </location>
</feature>